<dbReference type="RefSeq" id="XP_013414662.1">
    <property type="nucleotide sequence ID" value="XM_013559208.2"/>
</dbReference>
<evidence type="ECO:0000256" key="1">
    <source>
        <dbReference type="SAM" id="MobiDB-lite"/>
    </source>
</evidence>
<accession>A0A1S3JWI1</accession>
<feature type="region of interest" description="Disordered" evidence="1">
    <location>
        <begin position="125"/>
        <end position="367"/>
    </location>
</feature>
<keyword evidence="2" id="KW-1185">Reference proteome</keyword>
<dbReference type="AlphaFoldDB" id="A0A1S3JWI1"/>
<organism evidence="2 3">
    <name type="scientific">Lingula anatina</name>
    <name type="common">Brachiopod</name>
    <name type="synonym">Lingula unguis</name>
    <dbReference type="NCBI Taxonomy" id="7574"/>
    <lineage>
        <taxon>Eukaryota</taxon>
        <taxon>Metazoa</taxon>
        <taxon>Spiralia</taxon>
        <taxon>Lophotrochozoa</taxon>
        <taxon>Brachiopoda</taxon>
        <taxon>Linguliformea</taxon>
        <taxon>Lingulata</taxon>
        <taxon>Lingulida</taxon>
        <taxon>Linguloidea</taxon>
        <taxon>Lingulidae</taxon>
        <taxon>Lingula</taxon>
    </lineage>
</organism>
<evidence type="ECO:0000313" key="3">
    <source>
        <dbReference type="RefSeq" id="XP_013414662.1"/>
    </source>
</evidence>
<gene>
    <name evidence="3" type="primary">LOC106176713</name>
</gene>
<feature type="compositionally biased region" description="Basic and acidic residues" evidence="1">
    <location>
        <begin position="271"/>
        <end position="284"/>
    </location>
</feature>
<feature type="compositionally biased region" description="Basic and acidic residues" evidence="1">
    <location>
        <begin position="328"/>
        <end position="339"/>
    </location>
</feature>
<feature type="compositionally biased region" description="Polar residues" evidence="1">
    <location>
        <begin position="358"/>
        <end position="367"/>
    </location>
</feature>
<dbReference type="KEGG" id="lak:106176713"/>
<dbReference type="Proteomes" id="UP000085678">
    <property type="component" value="Unplaced"/>
</dbReference>
<proteinExistence type="predicted"/>
<name>A0A1S3JWI1_LINAN</name>
<feature type="compositionally biased region" description="Basic and acidic residues" evidence="1">
    <location>
        <begin position="189"/>
        <end position="205"/>
    </location>
</feature>
<protein>
    <submittedName>
        <fullName evidence="3">Uncharacterized protein LOC106176713 isoform X1</fullName>
    </submittedName>
</protein>
<feature type="compositionally biased region" description="Basic and acidic residues" evidence="1">
    <location>
        <begin position="296"/>
        <end position="316"/>
    </location>
</feature>
<feature type="compositionally biased region" description="Polar residues" evidence="1">
    <location>
        <begin position="166"/>
        <end position="177"/>
    </location>
</feature>
<feature type="compositionally biased region" description="Basic and acidic residues" evidence="1">
    <location>
        <begin position="244"/>
        <end position="262"/>
    </location>
</feature>
<feature type="compositionally biased region" description="Basic and acidic residues" evidence="1">
    <location>
        <begin position="212"/>
        <end position="223"/>
    </location>
</feature>
<dbReference type="InParanoid" id="A0A1S3JWI1"/>
<reference evidence="3" key="1">
    <citation type="submission" date="2025-08" db="UniProtKB">
        <authorList>
            <consortium name="RefSeq"/>
        </authorList>
    </citation>
    <scope>IDENTIFICATION</scope>
    <source>
        <tissue evidence="3">Gonads</tissue>
    </source>
</reference>
<dbReference type="GeneID" id="106176713"/>
<feature type="compositionally biased region" description="Basic and acidic residues" evidence="1">
    <location>
        <begin position="125"/>
        <end position="139"/>
    </location>
</feature>
<evidence type="ECO:0000313" key="2">
    <source>
        <dbReference type="Proteomes" id="UP000085678"/>
    </source>
</evidence>
<sequence length="377" mass="42866">MCRTTSIKSRVRLYEQRNSDHWEEQTAFTMNTTGFIIVLLLSLANSVTGRSLATALGHTDHRHNPTPPVTNPELRMLQTSAVKWNATIGMYVLKNGDCVTQGDIMLSSEECFLWAQRIRENREKLRQRHGNTEEEERTHAHGTSGKSAGMEDEEELEEISKRKSESNTAPEQLTNYRKNWRVYYKHPKNKDVKRSHQGEQRRDTENVEDQEEKSGEHVDDITGRHQPVHSNGEHGFKKPSNHVKSPEEVEDHRSSGHDDLRSSKKPSHHVKSPEEVADHRSSGHDDDDSGSKRHHGERDVTVKDESDVNKRSDHPHSPAGVVLYHKGRVVETSHSEEQKHKLKLPNDAGSPARMRGFSSASGDVSGTNKRDDEFCFC</sequence>
<feature type="compositionally biased region" description="Basic residues" evidence="1">
    <location>
        <begin position="178"/>
        <end position="188"/>
    </location>
</feature>